<dbReference type="PANTHER" id="PTHR13947">
    <property type="entry name" value="GNAT FAMILY N-ACETYLTRANSFERASE"/>
    <property type="match status" value="1"/>
</dbReference>
<gene>
    <name evidence="3" type="ORF">C7477_12335</name>
</gene>
<evidence type="ECO:0000256" key="1">
    <source>
        <dbReference type="ARBA" id="ARBA00022679"/>
    </source>
</evidence>
<evidence type="ECO:0000313" key="3">
    <source>
        <dbReference type="EMBL" id="PYE86544.1"/>
    </source>
</evidence>
<keyword evidence="3" id="KW-0687">Ribonucleoprotein</keyword>
<dbReference type="CDD" id="cd04301">
    <property type="entry name" value="NAT_SF"/>
    <property type="match status" value="1"/>
</dbReference>
<dbReference type="GO" id="GO:0008080">
    <property type="term" value="F:N-acetyltransferase activity"/>
    <property type="evidence" value="ECO:0007669"/>
    <property type="project" value="InterPro"/>
</dbReference>
<dbReference type="InterPro" id="IPR000182">
    <property type="entry name" value="GNAT_dom"/>
</dbReference>
<dbReference type="PANTHER" id="PTHR13947:SF37">
    <property type="entry name" value="LD18367P"/>
    <property type="match status" value="1"/>
</dbReference>
<dbReference type="InterPro" id="IPR050769">
    <property type="entry name" value="NAT_camello-type"/>
</dbReference>
<sequence length="168" mass="18806">MIRQADIKDASSLAAIGLEVWLHTYLHNGVNAFFADYALSHFTAARFGQLLSRQNEHILVAQDTVGIVGFVHISSGAKSPVENCSDLEIVTLYVQSRHQHNGVGQRLLEAALRHCASSGRPNVWLTVNAENERAIGFYLKNGFERVGETQFQIGDQAYPNHVLRFRFR</sequence>
<dbReference type="Proteomes" id="UP000247454">
    <property type="component" value="Unassembled WGS sequence"/>
</dbReference>
<evidence type="ECO:0000259" key="2">
    <source>
        <dbReference type="PROSITE" id="PS51186"/>
    </source>
</evidence>
<organism evidence="3 4">
    <name type="scientific">Phyllobacterium leguminum</name>
    <dbReference type="NCBI Taxonomy" id="314237"/>
    <lineage>
        <taxon>Bacteria</taxon>
        <taxon>Pseudomonadati</taxon>
        <taxon>Pseudomonadota</taxon>
        <taxon>Alphaproteobacteria</taxon>
        <taxon>Hyphomicrobiales</taxon>
        <taxon>Phyllobacteriaceae</taxon>
        <taxon>Phyllobacterium</taxon>
    </lineage>
</organism>
<accession>A0A318T7N0</accession>
<dbReference type="PROSITE" id="PS51186">
    <property type="entry name" value="GNAT"/>
    <property type="match status" value="1"/>
</dbReference>
<dbReference type="AlphaFoldDB" id="A0A318T7N0"/>
<name>A0A318T7N0_9HYPH</name>
<dbReference type="EMBL" id="QJTF01000023">
    <property type="protein sequence ID" value="PYE86544.1"/>
    <property type="molecule type" value="Genomic_DNA"/>
</dbReference>
<reference evidence="3 4" key="1">
    <citation type="submission" date="2018-06" db="EMBL/GenBank/DDBJ databases">
        <title>Genomic Encyclopedia of Type Strains, Phase III (KMG-III): the genomes of soil and plant-associated and newly described type strains.</title>
        <authorList>
            <person name="Whitman W."/>
        </authorList>
    </citation>
    <scope>NUCLEOTIDE SEQUENCE [LARGE SCALE GENOMIC DNA]</scope>
    <source>
        <strain evidence="3 4">ORS 1419</strain>
    </source>
</reference>
<dbReference type="GO" id="GO:0005840">
    <property type="term" value="C:ribosome"/>
    <property type="evidence" value="ECO:0007669"/>
    <property type="project" value="UniProtKB-KW"/>
</dbReference>
<protein>
    <submittedName>
        <fullName evidence="3">Ribosomal protein S18 acetylase RimI-like enzyme</fullName>
    </submittedName>
</protein>
<dbReference type="InterPro" id="IPR016181">
    <property type="entry name" value="Acyl_CoA_acyltransferase"/>
</dbReference>
<comment type="caution">
    <text evidence="3">The sequence shown here is derived from an EMBL/GenBank/DDBJ whole genome shotgun (WGS) entry which is preliminary data.</text>
</comment>
<evidence type="ECO:0000313" key="4">
    <source>
        <dbReference type="Proteomes" id="UP000247454"/>
    </source>
</evidence>
<dbReference type="OrthoDB" id="7205533at2"/>
<keyword evidence="4" id="KW-1185">Reference proteome</keyword>
<dbReference type="SUPFAM" id="SSF55729">
    <property type="entry name" value="Acyl-CoA N-acyltransferases (Nat)"/>
    <property type="match status" value="1"/>
</dbReference>
<dbReference type="Pfam" id="PF00583">
    <property type="entry name" value="Acetyltransf_1"/>
    <property type="match status" value="1"/>
</dbReference>
<keyword evidence="1" id="KW-0808">Transferase</keyword>
<keyword evidence="3" id="KW-0689">Ribosomal protein</keyword>
<proteinExistence type="predicted"/>
<dbReference type="Gene3D" id="3.40.630.30">
    <property type="match status" value="1"/>
</dbReference>
<feature type="domain" description="N-acetyltransferase" evidence="2">
    <location>
        <begin position="1"/>
        <end position="168"/>
    </location>
</feature>